<dbReference type="Pfam" id="PF13344">
    <property type="entry name" value="Hydrolase_6"/>
    <property type="match status" value="1"/>
</dbReference>
<dbReference type="Gene3D" id="3.40.50.1000">
    <property type="entry name" value="HAD superfamily/HAD-like"/>
    <property type="match status" value="2"/>
</dbReference>
<dbReference type="InterPro" id="IPR036412">
    <property type="entry name" value="HAD-like_sf"/>
</dbReference>
<organism evidence="1 2">
    <name type="scientific">Jannaschia ovalis</name>
    <dbReference type="NCBI Taxonomy" id="3038773"/>
    <lineage>
        <taxon>Bacteria</taxon>
        <taxon>Pseudomonadati</taxon>
        <taxon>Pseudomonadota</taxon>
        <taxon>Alphaproteobacteria</taxon>
        <taxon>Rhodobacterales</taxon>
        <taxon>Roseobacteraceae</taxon>
        <taxon>Jannaschia</taxon>
    </lineage>
</organism>
<keyword evidence="2" id="KW-1185">Reference proteome</keyword>
<sequence>MGLGQGPGRDHLSDFGDIFAGYEAVRARLPEAGPGGACAPARDLSEIADGFDIFLLDAFGVLNVGDGAIPGAVERVHALRDAGKRVLVVSNAAGFPHAKLMEKYDRLGFGFAPEDVVTSRKALLAALTGEAGRHWGVMANPDLGRADLEGLDLRFLGDDPADYEAAEGFLLIGSAIWTEARQDRLVRALRDRPRPVLVGNPDLAAPRENGASREPGHWAHALADATGVAPRFHGKPFADIFDLAFDRLGHRPGRRALMVGDALHTDVLGAQVAGVASALVTGHGLLKGRDVAGAIAASGIRPDFVVETT</sequence>
<keyword evidence="1" id="KW-0378">Hydrolase</keyword>
<protein>
    <submittedName>
        <fullName evidence="1">HAD-IIA family hydrolase</fullName>
    </submittedName>
</protein>
<dbReference type="EMBL" id="CP122537">
    <property type="protein sequence ID" value="WGH77301.1"/>
    <property type="molecule type" value="Genomic_DNA"/>
</dbReference>
<accession>A0ABY8L7N2</accession>
<dbReference type="PANTHER" id="PTHR19288">
    <property type="entry name" value="4-NITROPHENYLPHOSPHATASE-RELATED"/>
    <property type="match status" value="1"/>
</dbReference>
<dbReference type="NCBIfam" id="TIGR01460">
    <property type="entry name" value="HAD-SF-IIA"/>
    <property type="match status" value="1"/>
</dbReference>
<dbReference type="SUPFAM" id="SSF56784">
    <property type="entry name" value="HAD-like"/>
    <property type="match status" value="1"/>
</dbReference>
<proteinExistence type="predicted"/>
<dbReference type="RefSeq" id="WP_279963875.1">
    <property type="nucleotide sequence ID" value="NZ_CP122537.1"/>
</dbReference>
<dbReference type="PANTHER" id="PTHR19288:SF90">
    <property type="entry name" value="OS08G0542600 PROTEIN"/>
    <property type="match status" value="1"/>
</dbReference>
<dbReference type="Pfam" id="PF13242">
    <property type="entry name" value="Hydrolase_like"/>
    <property type="match status" value="1"/>
</dbReference>
<dbReference type="GO" id="GO:0016787">
    <property type="term" value="F:hydrolase activity"/>
    <property type="evidence" value="ECO:0007669"/>
    <property type="project" value="UniProtKB-KW"/>
</dbReference>
<gene>
    <name evidence="1" type="ORF">P8627_09575</name>
</gene>
<reference evidence="1 2" key="1">
    <citation type="submission" date="2023-04" db="EMBL/GenBank/DDBJ databases">
        <title>Jannaschia ovalis sp. nov., a marine bacterium isolated from sea tidal flat.</title>
        <authorList>
            <person name="Kwon D.Y."/>
            <person name="Kim J.-J."/>
        </authorList>
    </citation>
    <scope>NUCLEOTIDE SEQUENCE [LARGE SCALE GENOMIC DNA]</scope>
    <source>
        <strain evidence="1 2">GRR-S6-38</strain>
    </source>
</reference>
<evidence type="ECO:0000313" key="1">
    <source>
        <dbReference type="EMBL" id="WGH77301.1"/>
    </source>
</evidence>
<dbReference type="InterPro" id="IPR023214">
    <property type="entry name" value="HAD_sf"/>
</dbReference>
<dbReference type="InterPro" id="IPR006357">
    <property type="entry name" value="HAD-SF_hydro_IIA"/>
</dbReference>
<evidence type="ECO:0000313" key="2">
    <source>
        <dbReference type="Proteomes" id="UP001243420"/>
    </source>
</evidence>
<dbReference type="Proteomes" id="UP001243420">
    <property type="component" value="Chromosome"/>
</dbReference>
<name>A0ABY8L7N2_9RHOB</name>